<comment type="cofactor">
    <cofactor evidence="1">
        <name>NAD(+)</name>
        <dbReference type="ChEBI" id="CHEBI:57540"/>
    </cofactor>
</comment>
<evidence type="ECO:0000256" key="10">
    <source>
        <dbReference type="ARBA" id="ARBA00023180"/>
    </source>
</evidence>
<dbReference type="GO" id="GO:0005737">
    <property type="term" value="C:cytoplasm"/>
    <property type="evidence" value="ECO:0007669"/>
    <property type="project" value="TreeGrafter"/>
</dbReference>
<dbReference type="PANTHER" id="PTHR43078:SF6">
    <property type="entry name" value="UDP-GLUCURONIC ACID DECARBOXYLASE 1"/>
    <property type="match status" value="1"/>
</dbReference>
<dbReference type="CDD" id="cd05230">
    <property type="entry name" value="UGD_SDR_e"/>
    <property type="match status" value="1"/>
</dbReference>
<evidence type="ECO:0000256" key="5">
    <source>
        <dbReference type="ARBA" id="ARBA00022968"/>
    </source>
</evidence>
<evidence type="ECO:0000256" key="9">
    <source>
        <dbReference type="ARBA" id="ARBA00023136"/>
    </source>
</evidence>
<keyword evidence="9" id="KW-0472">Membrane</keyword>
<dbReference type="EMBL" id="QZKU01000137">
    <property type="protein sequence ID" value="RJP15273.1"/>
    <property type="molecule type" value="Genomic_DNA"/>
</dbReference>
<evidence type="ECO:0000313" key="15">
    <source>
        <dbReference type="Proteomes" id="UP000265882"/>
    </source>
</evidence>
<evidence type="ECO:0000256" key="12">
    <source>
        <dbReference type="ARBA" id="ARBA00037859"/>
    </source>
</evidence>
<protein>
    <submittedName>
        <fullName evidence="14">SDR family oxidoreductase</fullName>
    </submittedName>
</protein>
<keyword evidence="8" id="KW-0333">Golgi apparatus</keyword>
<evidence type="ECO:0000256" key="3">
    <source>
        <dbReference type="ARBA" id="ARBA00022692"/>
    </source>
</evidence>
<keyword evidence="7" id="KW-0520">NAD</keyword>
<feature type="domain" description="NAD-dependent epimerase/dehydratase" evidence="13">
    <location>
        <begin position="31"/>
        <end position="266"/>
    </location>
</feature>
<dbReference type="GO" id="GO:0033320">
    <property type="term" value="P:UDP-D-xylose biosynthetic process"/>
    <property type="evidence" value="ECO:0007669"/>
    <property type="project" value="UniProtKB-UniPathway"/>
</dbReference>
<evidence type="ECO:0000313" key="14">
    <source>
        <dbReference type="EMBL" id="RJP15273.1"/>
    </source>
</evidence>
<dbReference type="GO" id="GO:0048040">
    <property type="term" value="F:UDP-glucuronate decarboxylase activity"/>
    <property type="evidence" value="ECO:0007669"/>
    <property type="project" value="TreeGrafter"/>
</dbReference>
<evidence type="ECO:0000256" key="11">
    <source>
        <dbReference type="ARBA" id="ARBA00023239"/>
    </source>
</evidence>
<dbReference type="GO" id="GO:0042732">
    <property type="term" value="P:D-xylose metabolic process"/>
    <property type="evidence" value="ECO:0007669"/>
    <property type="project" value="InterPro"/>
</dbReference>
<proteinExistence type="predicted"/>
<comment type="caution">
    <text evidence="14">The sequence shown here is derived from an EMBL/GenBank/DDBJ whole genome shotgun (WGS) entry which is preliminary data.</text>
</comment>
<keyword evidence="11" id="KW-0456">Lyase</keyword>
<keyword evidence="6" id="KW-1133">Transmembrane helix</keyword>
<dbReference type="SUPFAM" id="SSF51735">
    <property type="entry name" value="NAD(P)-binding Rossmann-fold domains"/>
    <property type="match status" value="1"/>
</dbReference>
<evidence type="ECO:0000256" key="7">
    <source>
        <dbReference type="ARBA" id="ARBA00023027"/>
    </source>
</evidence>
<reference evidence="14 15" key="1">
    <citation type="journal article" date="2017" name="ISME J.">
        <title>Energy and carbon metabolisms in a deep terrestrial subsurface fluid microbial community.</title>
        <authorList>
            <person name="Momper L."/>
            <person name="Jungbluth S.P."/>
            <person name="Lee M.D."/>
            <person name="Amend J.P."/>
        </authorList>
    </citation>
    <scope>NUCLEOTIDE SEQUENCE [LARGE SCALE GENOMIC DNA]</scope>
    <source>
        <strain evidence="14">SURF_5</strain>
    </source>
</reference>
<accession>A0A3A4MZ31</accession>
<gene>
    <name evidence="14" type="ORF">C4520_20420</name>
</gene>
<evidence type="ECO:0000259" key="13">
    <source>
        <dbReference type="Pfam" id="PF01370"/>
    </source>
</evidence>
<dbReference type="PANTHER" id="PTHR43078">
    <property type="entry name" value="UDP-GLUCURONIC ACID DECARBOXYLASE-RELATED"/>
    <property type="match status" value="1"/>
</dbReference>
<dbReference type="AlphaFoldDB" id="A0A3A4MZ31"/>
<comment type="subcellular location">
    <subcellularLocation>
        <location evidence="2">Golgi apparatus membrane</location>
        <topology evidence="2">Single-pass type II membrane protein</topology>
    </subcellularLocation>
    <subcellularLocation>
        <location evidence="12">Golgi apparatus</location>
        <location evidence="12">Golgi stack membrane</location>
    </subcellularLocation>
</comment>
<dbReference type="FunFam" id="3.40.50.720:FF:000065">
    <property type="entry name" value="UDP-glucuronic acid decarboxylase 1"/>
    <property type="match status" value="1"/>
</dbReference>
<dbReference type="Gene3D" id="3.40.50.720">
    <property type="entry name" value="NAD(P)-binding Rossmann-like Domain"/>
    <property type="match status" value="1"/>
</dbReference>
<keyword evidence="10" id="KW-0325">Glycoprotein</keyword>
<dbReference type="InterPro" id="IPR044516">
    <property type="entry name" value="UXS-like"/>
</dbReference>
<evidence type="ECO:0000256" key="4">
    <source>
        <dbReference type="ARBA" id="ARBA00022793"/>
    </source>
</evidence>
<keyword evidence="4" id="KW-0210">Decarboxylase</keyword>
<keyword evidence="5" id="KW-0735">Signal-anchor</keyword>
<sequence length="340" mass="37877">MEAEHSTGKDAWRHGRILAQEYLKEEYLARVLITGGAGFLGSHLCDRFIGEGYDVICVDSLITGTCDNISHLFGNPHFKFIQHDVTEYIYVGGSLQYVLHFASPASPIDYLELPIQTLKVGALGTHKVLGLAKDKGARLLLASTSEVYGDPLIHPQPESYWGNVNPIGPRGVYDEAKRFAEALVMAYHRVHKMQTRIARIFNTYGPRMRPQDGRVVSNFITQALAGKPLTVYGDGSQTRSFCYVDDLVDGIFRLLHSEQCGPVNVGNPNEMSVLELAKLVRDLVGGGSEIIMQPLPIDDPKVRQPDITLARRALQWEPKVDLRVGLARTIEFFRTRMQAS</sequence>
<keyword evidence="3" id="KW-0812">Transmembrane</keyword>
<dbReference type="Pfam" id="PF01370">
    <property type="entry name" value="Epimerase"/>
    <property type="match status" value="1"/>
</dbReference>
<dbReference type="UniPathway" id="UPA00796">
    <property type="reaction ID" value="UER00771"/>
</dbReference>
<organism evidence="14 15">
    <name type="scientific">Abyssobacteria bacterium (strain SURF_5)</name>
    <dbReference type="NCBI Taxonomy" id="2093360"/>
    <lineage>
        <taxon>Bacteria</taxon>
        <taxon>Pseudomonadati</taxon>
        <taxon>Candidatus Hydrogenedentota</taxon>
        <taxon>Candidatus Abyssobacteria</taxon>
    </lineage>
</organism>
<evidence type="ECO:0000256" key="6">
    <source>
        <dbReference type="ARBA" id="ARBA00022989"/>
    </source>
</evidence>
<evidence type="ECO:0000256" key="2">
    <source>
        <dbReference type="ARBA" id="ARBA00004323"/>
    </source>
</evidence>
<name>A0A3A4MZ31_ABYX5</name>
<evidence type="ECO:0000256" key="1">
    <source>
        <dbReference type="ARBA" id="ARBA00001911"/>
    </source>
</evidence>
<dbReference type="Proteomes" id="UP000265882">
    <property type="component" value="Unassembled WGS sequence"/>
</dbReference>
<dbReference type="InterPro" id="IPR001509">
    <property type="entry name" value="Epimerase_deHydtase"/>
</dbReference>
<evidence type="ECO:0000256" key="8">
    <source>
        <dbReference type="ARBA" id="ARBA00023034"/>
    </source>
</evidence>
<dbReference type="InterPro" id="IPR036291">
    <property type="entry name" value="NAD(P)-bd_dom_sf"/>
</dbReference>
<dbReference type="GO" id="GO:0070403">
    <property type="term" value="F:NAD+ binding"/>
    <property type="evidence" value="ECO:0007669"/>
    <property type="project" value="InterPro"/>
</dbReference>